<dbReference type="EMBL" id="WTVS01000065">
    <property type="protein sequence ID" value="NMG00158.1"/>
    <property type="molecule type" value="Genomic_DNA"/>
</dbReference>
<evidence type="ECO:0000313" key="9">
    <source>
        <dbReference type="Proteomes" id="UP000634522"/>
    </source>
</evidence>
<dbReference type="Pfam" id="PF01418">
    <property type="entry name" value="HTH_6"/>
    <property type="match status" value="1"/>
</dbReference>
<dbReference type="Gene3D" id="3.40.50.10490">
    <property type="entry name" value="Glucose-6-phosphate isomerase like protein, domain 1"/>
    <property type="match status" value="1"/>
</dbReference>
<evidence type="ECO:0000259" key="6">
    <source>
        <dbReference type="PROSITE" id="PS51071"/>
    </source>
</evidence>
<dbReference type="SUPFAM" id="SSF46689">
    <property type="entry name" value="Homeodomain-like"/>
    <property type="match status" value="1"/>
</dbReference>
<dbReference type="InterPro" id="IPR036388">
    <property type="entry name" value="WH-like_DNA-bd_sf"/>
</dbReference>
<comment type="caution">
    <text evidence="8">The sequence shown here is derived from an EMBL/GenBank/DDBJ whole genome shotgun (WGS) entry which is preliminary data.</text>
</comment>
<name>A0ABX1NLD7_9RHOO</name>
<organism evidence="8 9">
    <name type="scientific">Aromatoleum toluolicum</name>
    <dbReference type="NCBI Taxonomy" id="90060"/>
    <lineage>
        <taxon>Bacteria</taxon>
        <taxon>Pseudomonadati</taxon>
        <taxon>Pseudomonadota</taxon>
        <taxon>Betaproteobacteria</taxon>
        <taxon>Rhodocyclales</taxon>
        <taxon>Rhodocyclaceae</taxon>
        <taxon>Aromatoleum</taxon>
    </lineage>
</organism>
<dbReference type="PROSITE" id="PS51071">
    <property type="entry name" value="HTH_RPIR"/>
    <property type="match status" value="1"/>
</dbReference>
<evidence type="ECO:0000256" key="5">
    <source>
        <dbReference type="SAM" id="MobiDB-lite"/>
    </source>
</evidence>
<dbReference type="PANTHER" id="PTHR30514:SF1">
    <property type="entry name" value="HTH-TYPE TRANSCRIPTIONAL REGULATOR HEXR-RELATED"/>
    <property type="match status" value="1"/>
</dbReference>
<keyword evidence="1" id="KW-0805">Transcription regulation</keyword>
<sequence length="305" mass="32895">MENQPIINSHGDGPEETGARRGSPLLARIEASFDELRKSERAVAQFVLAHPNEVLNISIAELAYRVGVSQPTVARFVNALGFTGFKEFKLRLAQSLASGVPYVHRDVGPDDSLEEVAPKVFNRTIGALMSVRNQLDATRLERAVELITRAARMEFYGIGNSGIVATDAQHKFFRFGIPAVAYSDPHTQGMAATLLEEGDVVVAISASGRTPEIIRACELAREAGADVIAITASGSPLARTATVLLAADVPEDPDVYAPMTSRIAHLALIDVLSVSVALASGPELIKRLERTKQTLRDKRIRGFEA</sequence>
<dbReference type="PROSITE" id="PS00356">
    <property type="entry name" value="HTH_LACI_1"/>
    <property type="match status" value="1"/>
</dbReference>
<dbReference type="InterPro" id="IPR046348">
    <property type="entry name" value="SIS_dom_sf"/>
</dbReference>
<dbReference type="Gene3D" id="1.10.10.10">
    <property type="entry name" value="Winged helix-like DNA-binding domain superfamily/Winged helix DNA-binding domain"/>
    <property type="match status" value="1"/>
</dbReference>
<keyword evidence="4" id="KW-0804">Transcription</keyword>
<keyword evidence="2" id="KW-0238">DNA-binding</keyword>
<evidence type="ECO:0000256" key="3">
    <source>
        <dbReference type="ARBA" id="ARBA00023152"/>
    </source>
</evidence>
<feature type="domain" description="HTH rpiR-type" evidence="6">
    <location>
        <begin position="23"/>
        <end position="99"/>
    </location>
</feature>
<evidence type="ECO:0000256" key="1">
    <source>
        <dbReference type="ARBA" id="ARBA00023015"/>
    </source>
</evidence>
<dbReference type="CDD" id="cd05013">
    <property type="entry name" value="SIS_RpiR"/>
    <property type="match status" value="1"/>
</dbReference>
<evidence type="ECO:0000313" key="8">
    <source>
        <dbReference type="EMBL" id="NMG00158.1"/>
    </source>
</evidence>
<dbReference type="InterPro" id="IPR009057">
    <property type="entry name" value="Homeodomain-like_sf"/>
</dbReference>
<dbReference type="Pfam" id="PF01380">
    <property type="entry name" value="SIS"/>
    <property type="match status" value="1"/>
</dbReference>
<evidence type="ECO:0000259" key="7">
    <source>
        <dbReference type="PROSITE" id="PS51464"/>
    </source>
</evidence>
<reference evidence="8 9" key="1">
    <citation type="submission" date="2019-12" db="EMBL/GenBank/DDBJ databases">
        <title>Comparative genomics gives insights into the taxonomy of the Azoarcus-Aromatoleum group and reveals separate origins of nif in the plant-associated Azoarcus and non-plant-associated Aromatoleum sub-groups.</title>
        <authorList>
            <person name="Lafos M."/>
            <person name="Maluk M."/>
            <person name="Batista M."/>
            <person name="Junghare M."/>
            <person name="Carmona M."/>
            <person name="Faoro H."/>
            <person name="Cruz L.M."/>
            <person name="Battistoni F."/>
            <person name="De Souza E."/>
            <person name="Pedrosa F."/>
            <person name="Chen W.-M."/>
            <person name="Poole P.S."/>
            <person name="Dixon R.A."/>
            <person name="James E.K."/>
        </authorList>
    </citation>
    <scope>NUCLEOTIDE SEQUENCE [LARGE SCALE GENOMIC DNA]</scope>
    <source>
        <strain evidence="8 9">T</strain>
    </source>
</reference>
<gene>
    <name evidence="8" type="primary">hexR</name>
    <name evidence="8" type="ORF">GPA27_22550</name>
</gene>
<dbReference type="InterPro" id="IPR035472">
    <property type="entry name" value="RpiR-like_SIS"/>
</dbReference>
<proteinExistence type="predicted"/>
<dbReference type="PROSITE" id="PS51464">
    <property type="entry name" value="SIS"/>
    <property type="match status" value="1"/>
</dbReference>
<dbReference type="SUPFAM" id="SSF53697">
    <property type="entry name" value="SIS domain"/>
    <property type="match status" value="1"/>
</dbReference>
<evidence type="ECO:0000256" key="2">
    <source>
        <dbReference type="ARBA" id="ARBA00023125"/>
    </source>
</evidence>
<feature type="domain" description="SIS" evidence="7">
    <location>
        <begin position="143"/>
        <end position="282"/>
    </location>
</feature>
<dbReference type="Proteomes" id="UP000634522">
    <property type="component" value="Unassembled WGS sequence"/>
</dbReference>
<keyword evidence="3" id="KW-0324">Glycolysis</keyword>
<keyword evidence="9" id="KW-1185">Reference proteome</keyword>
<protein>
    <submittedName>
        <fullName evidence="8">Transcriptional regulator HexR</fullName>
    </submittedName>
</protein>
<feature type="region of interest" description="Disordered" evidence="5">
    <location>
        <begin position="1"/>
        <end position="21"/>
    </location>
</feature>
<dbReference type="InterPro" id="IPR001347">
    <property type="entry name" value="SIS_dom"/>
</dbReference>
<evidence type="ECO:0000256" key="4">
    <source>
        <dbReference type="ARBA" id="ARBA00023163"/>
    </source>
</evidence>
<accession>A0ABX1NLD7</accession>
<dbReference type="NCBIfam" id="NF008451">
    <property type="entry name" value="PRK11302.1"/>
    <property type="match status" value="1"/>
</dbReference>
<dbReference type="InterPro" id="IPR000281">
    <property type="entry name" value="HTH_RpiR"/>
</dbReference>
<dbReference type="InterPro" id="IPR047640">
    <property type="entry name" value="RpiR-like"/>
</dbReference>
<dbReference type="RefSeq" id="WP_211165174.1">
    <property type="nucleotide sequence ID" value="NZ_WTVS01000065.1"/>
</dbReference>
<dbReference type="PANTHER" id="PTHR30514">
    <property type="entry name" value="GLUCOKINASE"/>
    <property type="match status" value="1"/>
</dbReference>